<keyword evidence="1" id="KW-0805">Transcription regulation</keyword>
<evidence type="ECO:0000259" key="4">
    <source>
        <dbReference type="PROSITE" id="PS50932"/>
    </source>
</evidence>
<dbReference type="PANTHER" id="PTHR30146">
    <property type="entry name" value="LACI-RELATED TRANSCRIPTIONAL REPRESSOR"/>
    <property type="match status" value="1"/>
</dbReference>
<dbReference type="SUPFAM" id="SSF47413">
    <property type="entry name" value="lambda repressor-like DNA-binding domains"/>
    <property type="match status" value="1"/>
</dbReference>
<dbReference type="OrthoDB" id="9785139at2"/>
<feature type="domain" description="HTH lacI-type" evidence="4">
    <location>
        <begin position="1"/>
        <end position="53"/>
    </location>
</feature>
<name>A0A1Q2CFL1_9ACTN</name>
<keyword evidence="6" id="KW-1185">Reference proteome</keyword>
<sequence>MRDVARAAGVSHQTVSRVLNEPDLVRSETRDRVLAVMRDLGYRRNLAARALASGHSALIGVVWTGADFFGPSRTVAGIEVAARSAGYATLVGALPADQEDAVASIIESFRDRSVDGVAVVAPHQRMFDLVRDRLEGIPTVMVGDLSPEECGCHTVSIDQQLGAELAVRHLIETGARSIAHVTGPLDWFDAAARVRGWRSALGDAGLELLDPIVGDWTPESGYAAGKTLADDLPDAVFCANDLMAVGLAAALGPDVSRVRLVGFDDIDGSAFFSPPLTTVHQPFEALGALSLETLMSVMAGEDPRPRKLAPELVIRASSSPAA</sequence>
<evidence type="ECO:0000313" key="6">
    <source>
        <dbReference type="Proteomes" id="UP000188324"/>
    </source>
</evidence>
<dbReference type="GO" id="GO:0000976">
    <property type="term" value="F:transcription cis-regulatory region binding"/>
    <property type="evidence" value="ECO:0007669"/>
    <property type="project" value="TreeGrafter"/>
</dbReference>
<dbReference type="SMART" id="SM00354">
    <property type="entry name" value="HTH_LACI"/>
    <property type="match status" value="1"/>
</dbReference>
<keyword evidence="3" id="KW-0804">Transcription</keyword>
<dbReference type="InterPro" id="IPR010982">
    <property type="entry name" value="Lambda_DNA-bd_dom_sf"/>
</dbReference>
<dbReference type="PROSITE" id="PS00356">
    <property type="entry name" value="HTH_LACI_1"/>
    <property type="match status" value="1"/>
</dbReference>
<reference evidence="5 6" key="1">
    <citation type="journal article" date="2016" name="Int. J. Syst. Evol. Microbiol.">
        <title>Tessaracoccus flavus sp. nov., isolated from the drainage system of a lindane-producing factory.</title>
        <authorList>
            <person name="Kumari R."/>
            <person name="Singh P."/>
            <person name="Schumann P."/>
            <person name="Lal R."/>
        </authorList>
    </citation>
    <scope>NUCLEOTIDE SEQUENCE [LARGE SCALE GENOMIC DNA]</scope>
    <source>
        <strain evidence="5 6">RP1T</strain>
    </source>
</reference>
<dbReference type="STRING" id="1610493.RPIT_08970"/>
<evidence type="ECO:0000256" key="1">
    <source>
        <dbReference type="ARBA" id="ARBA00023015"/>
    </source>
</evidence>
<dbReference type="PANTHER" id="PTHR30146:SF109">
    <property type="entry name" value="HTH-TYPE TRANSCRIPTIONAL REGULATOR GALS"/>
    <property type="match status" value="1"/>
</dbReference>
<evidence type="ECO:0000256" key="2">
    <source>
        <dbReference type="ARBA" id="ARBA00023125"/>
    </source>
</evidence>
<gene>
    <name evidence="5" type="ORF">RPIT_08970</name>
</gene>
<dbReference type="PROSITE" id="PS50932">
    <property type="entry name" value="HTH_LACI_2"/>
    <property type="match status" value="1"/>
</dbReference>
<dbReference type="SUPFAM" id="SSF53822">
    <property type="entry name" value="Periplasmic binding protein-like I"/>
    <property type="match status" value="1"/>
</dbReference>
<dbReference type="GO" id="GO:0003700">
    <property type="term" value="F:DNA-binding transcription factor activity"/>
    <property type="evidence" value="ECO:0007669"/>
    <property type="project" value="TreeGrafter"/>
</dbReference>
<dbReference type="Gene3D" id="1.10.260.40">
    <property type="entry name" value="lambda repressor-like DNA-binding domains"/>
    <property type="match status" value="1"/>
</dbReference>
<proteinExistence type="predicted"/>
<dbReference type="InterPro" id="IPR028082">
    <property type="entry name" value="Peripla_BP_I"/>
</dbReference>
<protein>
    <recommendedName>
        <fullName evidence="4">HTH lacI-type domain-containing protein</fullName>
    </recommendedName>
</protein>
<dbReference type="CDD" id="cd01574">
    <property type="entry name" value="PBP1_LacI"/>
    <property type="match status" value="1"/>
</dbReference>
<evidence type="ECO:0000256" key="3">
    <source>
        <dbReference type="ARBA" id="ARBA00023163"/>
    </source>
</evidence>
<dbReference type="Pfam" id="PF13377">
    <property type="entry name" value="Peripla_BP_3"/>
    <property type="match status" value="1"/>
</dbReference>
<dbReference type="AlphaFoldDB" id="A0A1Q2CFL1"/>
<dbReference type="InterPro" id="IPR000843">
    <property type="entry name" value="HTH_LacI"/>
</dbReference>
<dbReference type="InterPro" id="IPR046335">
    <property type="entry name" value="LacI/GalR-like_sensor"/>
</dbReference>
<organism evidence="5 6">
    <name type="scientific">Tessaracoccus flavus</name>
    <dbReference type="NCBI Taxonomy" id="1610493"/>
    <lineage>
        <taxon>Bacteria</taxon>
        <taxon>Bacillati</taxon>
        <taxon>Actinomycetota</taxon>
        <taxon>Actinomycetes</taxon>
        <taxon>Propionibacteriales</taxon>
        <taxon>Propionibacteriaceae</taxon>
        <taxon>Tessaracoccus</taxon>
    </lineage>
</organism>
<dbReference type="Pfam" id="PF00356">
    <property type="entry name" value="LacI"/>
    <property type="match status" value="1"/>
</dbReference>
<dbReference type="CDD" id="cd01392">
    <property type="entry name" value="HTH_LacI"/>
    <property type="match status" value="1"/>
</dbReference>
<keyword evidence="2" id="KW-0238">DNA-binding</keyword>
<dbReference type="KEGG" id="tfl:RPIT_08970"/>
<evidence type="ECO:0000313" key="5">
    <source>
        <dbReference type="EMBL" id="AQP44906.1"/>
    </source>
</evidence>
<dbReference type="RefSeq" id="WP_077342441.1">
    <property type="nucleotide sequence ID" value="NZ_CP019605.1"/>
</dbReference>
<accession>A0A1Q2CFL1</accession>
<dbReference type="EMBL" id="CP019605">
    <property type="protein sequence ID" value="AQP44906.1"/>
    <property type="molecule type" value="Genomic_DNA"/>
</dbReference>
<dbReference type="Proteomes" id="UP000188324">
    <property type="component" value="Chromosome"/>
</dbReference>
<dbReference type="Gene3D" id="3.40.50.2300">
    <property type="match status" value="2"/>
</dbReference>